<dbReference type="HOGENOM" id="CLU_1876208_0_0_1"/>
<accession>A0A0C3F5C9</accession>
<dbReference type="Proteomes" id="UP000054166">
    <property type="component" value="Unassembled WGS sequence"/>
</dbReference>
<reference evidence="3" key="2">
    <citation type="submission" date="2015-01" db="EMBL/GenBank/DDBJ databases">
        <title>Evolutionary Origins and Diversification of the Mycorrhizal Mutualists.</title>
        <authorList>
            <consortium name="DOE Joint Genome Institute"/>
            <consortium name="Mycorrhizal Genomics Consortium"/>
            <person name="Kohler A."/>
            <person name="Kuo A."/>
            <person name="Nagy L.G."/>
            <person name="Floudas D."/>
            <person name="Copeland A."/>
            <person name="Barry K.W."/>
            <person name="Cichocki N."/>
            <person name="Veneault-Fourrey C."/>
            <person name="LaButti K."/>
            <person name="Lindquist E.A."/>
            <person name="Lipzen A."/>
            <person name="Lundell T."/>
            <person name="Morin E."/>
            <person name="Murat C."/>
            <person name="Riley R."/>
            <person name="Ohm R."/>
            <person name="Sun H."/>
            <person name="Tunlid A."/>
            <person name="Henrissat B."/>
            <person name="Grigoriev I.V."/>
            <person name="Hibbett D.S."/>
            <person name="Martin F."/>
        </authorList>
    </citation>
    <scope>NUCLEOTIDE SEQUENCE [LARGE SCALE GENOMIC DNA]</scope>
    <source>
        <strain evidence="3">F 1598</strain>
    </source>
</reference>
<organism evidence="2 3">
    <name type="scientific">Piloderma croceum (strain F 1598)</name>
    <dbReference type="NCBI Taxonomy" id="765440"/>
    <lineage>
        <taxon>Eukaryota</taxon>
        <taxon>Fungi</taxon>
        <taxon>Dikarya</taxon>
        <taxon>Basidiomycota</taxon>
        <taxon>Agaricomycotina</taxon>
        <taxon>Agaricomycetes</taxon>
        <taxon>Agaricomycetidae</taxon>
        <taxon>Atheliales</taxon>
        <taxon>Atheliaceae</taxon>
        <taxon>Piloderma</taxon>
    </lineage>
</organism>
<reference evidence="2 3" key="1">
    <citation type="submission" date="2014-04" db="EMBL/GenBank/DDBJ databases">
        <authorList>
            <consortium name="DOE Joint Genome Institute"/>
            <person name="Kuo A."/>
            <person name="Tarkka M."/>
            <person name="Buscot F."/>
            <person name="Kohler A."/>
            <person name="Nagy L.G."/>
            <person name="Floudas D."/>
            <person name="Copeland A."/>
            <person name="Barry K.W."/>
            <person name="Cichocki N."/>
            <person name="Veneault-Fourrey C."/>
            <person name="LaButti K."/>
            <person name="Lindquist E.A."/>
            <person name="Lipzen A."/>
            <person name="Lundell T."/>
            <person name="Morin E."/>
            <person name="Murat C."/>
            <person name="Sun H."/>
            <person name="Tunlid A."/>
            <person name="Henrissat B."/>
            <person name="Grigoriev I.V."/>
            <person name="Hibbett D.S."/>
            <person name="Martin F."/>
            <person name="Nordberg H.P."/>
            <person name="Cantor M.N."/>
            <person name="Hua S.X."/>
        </authorList>
    </citation>
    <scope>NUCLEOTIDE SEQUENCE [LARGE SCALE GENOMIC DNA]</scope>
    <source>
        <strain evidence="2 3">F 1598</strain>
    </source>
</reference>
<feature type="transmembrane region" description="Helical" evidence="1">
    <location>
        <begin position="99"/>
        <end position="116"/>
    </location>
</feature>
<dbReference type="AlphaFoldDB" id="A0A0C3F5C9"/>
<evidence type="ECO:0000313" key="2">
    <source>
        <dbReference type="EMBL" id="KIM75209.1"/>
    </source>
</evidence>
<dbReference type="InParanoid" id="A0A0C3F5C9"/>
<keyword evidence="1" id="KW-0812">Transmembrane</keyword>
<evidence type="ECO:0000313" key="3">
    <source>
        <dbReference type="Proteomes" id="UP000054166"/>
    </source>
</evidence>
<evidence type="ECO:0000256" key="1">
    <source>
        <dbReference type="SAM" id="Phobius"/>
    </source>
</evidence>
<proteinExistence type="predicted"/>
<dbReference type="EMBL" id="KN833049">
    <property type="protein sequence ID" value="KIM75209.1"/>
    <property type="molecule type" value="Genomic_DNA"/>
</dbReference>
<keyword evidence="1" id="KW-1133">Transmembrane helix</keyword>
<keyword evidence="1" id="KW-0472">Membrane</keyword>
<sequence length="136" mass="15737">MVQVSTMMRAPKRPYPSFTFALTQESHPMCAPMFDVAYIRPYKRSKLCRAIDLEDTLMMTEGGRYRALLDDDSDTLASLEDAISSEVDQGRIRLRRPSLSTLVIVCSFFFPLYSFVSRERRLTRFPWHCVGSRSHC</sequence>
<protein>
    <submittedName>
        <fullName evidence="2">Uncharacterized protein</fullName>
    </submittedName>
</protein>
<keyword evidence="3" id="KW-1185">Reference proteome</keyword>
<gene>
    <name evidence="2" type="ORF">PILCRDRAFT_682188</name>
</gene>
<name>A0A0C3F5C9_PILCF</name>